<proteinExistence type="predicted"/>
<dbReference type="Proteomes" id="UP000466517">
    <property type="component" value="Chromosome"/>
</dbReference>
<dbReference type="InterPro" id="IPR000014">
    <property type="entry name" value="PAS"/>
</dbReference>
<dbReference type="RefSeq" id="WP_163741585.1">
    <property type="nucleotide sequence ID" value="NZ_AP022610.1"/>
</dbReference>
<evidence type="ECO:0000313" key="2">
    <source>
        <dbReference type="Proteomes" id="UP000466517"/>
    </source>
</evidence>
<dbReference type="Gene3D" id="3.30.450.20">
    <property type="entry name" value="PAS domain"/>
    <property type="match status" value="1"/>
</dbReference>
<dbReference type="EMBL" id="AP022610">
    <property type="protein sequence ID" value="BBZ30346.1"/>
    <property type="molecule type" value="Genomic_DNA"/>
</dbReference>
<dbReference type="InterPro" id="IPR035965">
    <property type="entry name" value="PAS-like_dom_sf"/>
</dbReference>
<dbReference type="AlphaFoldDB" id="A0A7I7XMB2"/>
<reference evidence="1 2" key="1">
    <citation type="journal article" date="2019" name="Emerg. Microbes Infect.">
        <title>Comprehensive subspecies identification of 175 nontuberculous mycobacteria species based on 7547 genomic profiles.</title>
        <authorList>
            <person name="Matsumoto Y."/>
            <person name="Kinjo T."/>
            <person name="Motooka D."/>
            <person name="Nabeya D."/>
            <person name="Jung N."/>
            <person name="Uechi K."/>
            <person name="Horii T."/>
            <person name="Iida T."/>
            <person name="Fujita J."/>
            <person name="Nakamura S."/>
        </authorList>
    </citation>
    <scope>NUCLEOTIDE SEQUENCE [LARGE SCALE GENOMIC DNA]</scope>
    <source>
        <strain evidence="1 2">JCM 13574</strain>
    </source>
</reference>
<evidence type="ECO:0008006" key="3">
    <source>
        <dbReference type="Google" id="ProtNLM"/>
    </source>
</evidence>
<accession>A0A7I7XMB2</accession>
<gene>
    <name evidence="1" type="ORF">MMAD_46410</name>
</gene>
<dbReference type="CDD" id="cd00130">
    <property type="entry name" value="PAS"/>
    <property type="match status" value="1"/>
</dbReference>
<organism evidence="1 2">
    <name type="scientific">Mycolicibacterium madagascariense</name>
    <dbReference type="NCBI Taxonomy" id="212765"/>
    <lineage>
        <taxon>Bacteria</taxon>
        <taxon>Bacillati</taxon>
        <taxon>Actinomycetota</taxon>
        <taxon>Actinomycetes</taxon>
        <taxon>Mycobacteriales</taxon>
        <taxon>Mycobacteriaceae</taxon>
        <taxon>Mycolicibacterium</taxon>
    </lineage>
</organism>
<name>A0A7I7XMB2_9MYCO</name>
<evidence type="ECO:0000313" key="1">
    <source>
        <dbReference type="EMBL" id="BBZ30346.1"/>
    </source>
</evidence>
<dbReference type="SUPFAM" id="SSF55785">
    <property type="entry name" value="PYP-like sensor domain (PAS domain)"/>
    <property type="match status" value="1"/>
</dbReference>
<dbReference type="KEGG" id="mmag:MMAD_46410"/>
<protein>
    <recommendedName>
        <fullName evidence="3">Diguanylate cyclase</fullName>
    </recommendedName>
</protein>
<keyword evidence="2" id="KW-1185">Reference proteome</keyword>
<sequence>MTLLHGLTALPVLEWMDVPVLGLARDGTIVFANWAFADMLGHTPELVLTLTYPEIFGPVTDGRSPIAAMQDNADHVVQLAHLDGTAVQAKVGGTLVVAEDELALTSFDDITEQFWVEEL</sequence>